<reference evidence="1" key="1">
    <citation type="journal article" date="2014" name="Int. J. Syst. Evol. Microbiol.">
        <title>Complete genome sequence of Corynebacterium casei LMG S-19264T (=DSM 44701T), isolated from a smear-ripened cheese.</title>
        <authorList>
            <consortium name="US DOE Joint Genome Institute (JGI-PGF)"/>
            <person name="Walter F."/>
            <person name="Albersmeier A."/>
            <person name="Kalinowski J."/>
            <person name="Ruckert C."/>
        </authorList>
    </citation>
    <scope>NUCLEOTIDE SEQUENCE</scope>
    <source>
        <strain evidence="1">CGMCC 1.3617</strain>
    </source>
</reference>
<evidence type="ECO:0000313" key="2">
    <source>
        <dbReference type="Proteomes" id="UP000661507"/>
    </source>
</evidence>
<accession>A0A917NYY5</accession>
<reference evidence="1" key="2">
    <citation type="submission" date="2020-09" db="EMBL/GenBank/DDBJ databases">
        <authorList>
            <person name="Sun Q."/>
            <person name="Zhou Y."/>
        </authorList>
    </citation>
    <scope>NUCLEOTIDE SEQUENCE</scope>
    <source>
        <strain evidence="1">CGMCC 1.3617</strain>
    </source>
</reference>
<comment type="caution">
    <text evidence="1">The sequence shown here is derived from an EMBL/GenBank/DDBJ whole genome shotgun (WGS) entry which is preliminary data.</text>
</comment>
<gene>
    <name evidence="1" type="ORF">GCM10011320_58210</name>
</gene>
<evidence type="ECO:0000313" key="1">
    <source>
        <dbReference type="EMBL" id="GGJ43028.1"/>
    </source>
</evidence>
<dbReference type="EMBL" id="BMKW01000025">
    <property type="protein sequence ID" value="GGJ43028.1"/>
    <property type="molecule type" value="Genomic_DNA"/>
</dbReference>
<organism evidence="1 2">
    <name type="scientific">Neoroseomonas lacus</name>
    <dbReference type="NCBI Taxonomy" id="287609"/>
    <lineage>
        <taxon>Bacteria</taxon>
        <taxon>Pseudomonadati</taxon>
        <taxon>Pseudomonadota</taxon>
        <taxon>Alphaproteobacteria</taxon>
        <taxon>Acetobacterales</taxon>
        <taxon>Acetobacteraceae</taxon>
        <taxon>Neoroseomonas</taxon>
    </lineage>
</organism>
<sequence>MTAFGGCPWRVYAIDGRGRSGERDVGLPQCRDVDRSRSAKLDRLARDAHFLLARDAHFLLGLQKADVAFMACDMPDANRMTARVARGGEGEFYVVPTSPLGAQQRRGAVAILHADRVGVQH</sequence>
<proteinExistence type="predicted"/>
<keyword evidence="2" id="KW-1185">Reference proteome</keyword>
<name>A0A917NYY5_9PROT</name>
<dbReference type="AlphaFoldDB" id="A0A917NYY5"/>
<protein>
    <submittedName>
        <fullName evidence="1">Uncharacterized protein</fullName>
    </submittedName>
</protein>
<dbReference type="Proteomes" id="UP000661507">
    <property type="component" value="Unassembled WGS sequence"/>
</dbReference>